<sequence>MKIRKFNIPLLTMCLLALLVLVLAACGSSSDQGSAGTTTPTAQSTPTPTPSPMTPTATGTSGATQGSCGSISNMLRGAPSSGTSTNSDPQQVGDCFWSAYQQCRPASLNYVTGGVDTILTRTFQIQKTASGSCQVQDKIQMRVLPRPPRTTAVYTCASVEKQATALQFRNCQKDGTINVFTK</sequence>
<feature type="region of interest" description="Disordered" evidence="1">
    <location>
        <begin position="30"/>
        <end position="69"/>
    </location>
</feature>
<organism evidence="3 4">
    <name type="scientific">Dictyobacter aurantiacus</name>
    <dbReference type="NCBI Taxonomy" id="1936993"/>
    <lineage>
        <taxon>Bacteria</taxon>
        <taxon>Bacillati</taxon>
        <taxon>Chloroflexota</taxon>
        <taxon>Ktedonobacteria</taxon>
        <taxon>Ktedonobacterales</taxon>
        <taxon>Dictyobacteraceae</taxon>
        <taxon>Dictyobacter</taxon>
    </lineage>
</organism>
<dbReference type="Proteomes" id="UP000287224">
    <property type="component" value="Unassembled WGS sequence"/>
</dbReference>
<comment type="caution">
    <text evidence="3">The sequence shown here is derived from an EMBL/GenBank/DDBJ whole genome shotgun (WGS) entry which is preliminary data.</text>
</comment>
<evidence type="ECO:0000313" key="3">
    <source>
        <dbReference type="EMBL" id="GCE08016.1"/>
    </source>
</evidence>
<evidence type="ECO:0008006" key="5">
    <source>
        <dbReference type="Google" id="ProtNLM"/>
    </source>
</evidence>
<keyword evidence="2" id="KW-0732">Signal</keyword>
<feature type="chain" id="PRO_5019450329" description="Lipoprotein" evidence="2">
    <location>
        <begin position="25"/>
        <end position="182"/>
    </location>
</feature>
<dbReference type="OrthoDB" id="166002at2"/>
<dbReference type="AlphaFoldDB" id="A0A401ZML8"/>
<gene>
    <name evidence="3" type="ORF">KDAU_53450</name>
</gene>
<dbReference type="EMBL" id="BIFQ01000002">
    <property type="protein sequence ID" value="GCE08016.1"/>
    <property type="molecule type" value="Genomic_DNA"/>
</dbReference>
<evidence type="ECO:0000313" key="4">
    <source>
        <dbReference type="Proteomes" id="UP000287224"/>
    </source>
</evidence>
<dbReference type="RefSeq" id="WP_126600254.1">
    <property type="nucleotide sequence ID" value="NZ_BIFQ01000002.1"/>
</dbReference>
<feature type="compositionally biased region" description="Low complexity" evidence="1">
    <location>
        <begin position="32"/>
        <end position="46"/>
    </location>
</feature>
<dbReference type="PROSITE" id="PS51257">
    <property type="entry name" value="PROKAR_LIPOPROTEIN"/>
    <property type="match status" value="1"/>
</dbReference>
<evidence type="ECO:0000256" key="2">
    <source>
        <dbReference type="SAM" id="SignalP"/>
    </source>
</evidence>
<evidence type="ECO:0000256" key="1">
    <source>
        <dbReference type="SAM" id="MobiDB-lite"/>
    </source>
</evidence>
<keyword evidence="4" id="KW-1185">Reference proteome</keyword>
<feature type="signal peptide" evidence="2">
    <location>
        <begin position="1"/>
        <end position="24"/>
    </location>
</feature>
<name>A0A401ZML8_9CHLR</name>
<proteinExistence type="predicted"/>
<accession>A0A401ZML8</accession>
<reference evidence="4" key="1">
    <citation type="submission" date="2018-12" db="EMBL/GenBank/DDBJ databases">
        <title>Tengunoibacter tsumagoiensis gen. nov., sp. nov., Dictyobacter kobayashii sp. nov., D. alpinus sp. nov., and D. joshuensis sp. nov. and description of Dictyobacteraceae fam. nov. within the order Ktedonobacterales isolated from Tengu-no-mugimeshi.</title>
        <authorList>
            <person name="Wang C.M."/>
            <person name="Zheng Y."/>
            <person name="Sakai Y."/>
            <person name="Toyoda A."/>
            <person name="Minakuchi Y."/>
            <person name="Abe K."/>
            <person name="Yokota A."/>
            <person name="Yabe S."/>
        </authorList>
    </citation>
    <scope>NUCLEOTIDE SEQUENCE [LARGE SCALE GENOMIC DNA]</scope>
    <source>
        <strain evidence="4">S-27</strain>
    </source>
</reference>
<protein>
    <recommendedName>
        <fullName evidence="5">Lipoprotein</fullName>
    </recommendedName>
</protein>
<feature type="compositionally biased region" description="Low complexity" evidence="1">
    <location>
        <begin position="54"/>
        <end position="69"/>
    </location>
</feature>